<feature type="compositionally biased region" description="Polar residues" evidence="1">
    <location>
        <begin position="155"/>
        <end position="169"/>
    </location>
</feature>
<evidence type="ECO:0000256" key="2">
    <source>
        <dbReference type="SAM" id="SignalP"/>
    </source>
</evidence>
<protein>
    <recommendedName>
        <fullName evidence="5">GPI anchored serine-threonine rich protein</fullName>
    </recommendedName>
</protein>
<organism evidence="3 4">
    <name type="scientific">Parachaetomium inaequale</name>
    <dbReference type="NCBI Taxonomy" id="2588326"/>
    <lineage>
        <taxon>Eukaryota</taxon>
        <taxon>Fungi</taxon>
        <taxon>Dikarya</taxon>
        <taxon>Ascomycota</taxon>
        <taxon>Pezizomycotina</taxon>
        <taxon>Sordariomycetes</taxon>
        <taxon>Sordariomycetidae</taxon>
        <taxon>Sordariales</taxon>
        <taxon>Chaetomiaceae</taxon>
        <taxon>Parachaetomium</taxon>
    </lineage>
</organism>
<dbReference type="AlphaFoldDB" id="A0AAN6SNZ6"/>
<dbReference type="Proteomes" id="UP001303115">
    <property type="component" value="Unassembled WGS sequence"/>
</dbReference>
<gene>
    <name evidence="3" type="ORF">C8A01DRAFT_38853</name>
</gene>
<evidence type="ECO:0000313" key="3">
    <source>
        <dbReference type="EMBL" id="KAK4034694.1"/>
    </source>
</evidence>
<accession>A0AAN6SNZ6</accession>
<proteinExistence type="predicted"/>
<evidence type="ECO:0000313" key="4">
    <source>
        <dbReference type="Proteomes" id="UP001303115"/>
    </source>
</evidence>
<reference evidence="4" key="1">
    <citation type="journal article" date="2023" name="Mol. Phylogenet. Evol.">
        <title>Genome-scale phylogeny and comparative genomics of the fungal order Sordariales.</title>
        <authorList>
            <person name="Hensen N."/>
            <person name="Bonometti L."/>
            <person name="Westerberg I."/>
            <person name="Brannstrom I.O."/>
            <person name="Guillou S."/>
            <person name="Cros-Aarteil S."/>
            <person name="Calhoun S."/>
            <person name="Haridas S."/>
            <person name="Kuo A."/>
            <person name="Mondo S."/>
            <person name="Pangilinan J."/>
            <person name="Riley R."/>
            <person name="LaButti K."/>
            <person name="Andreopoulos B."/>
            <person name="Lipzen A."/>
            <person name="Chen C."/>
            <person name="Yan M."/>
            <person name="Daum C."/>
            <person name="Ng V."/>
            <person name="Clum A."/>
            <person name="Steindorff A."/>
            <person name="Ohm R.A."/>
            <person name="Martin F."/>
            <person name="Silar P."/>
            <person name="Natvig D.O."/>
            <person name="Lalanne C."/>
            <person name="Gautier V."/>
            <person name="Ament-Velasquez S.L."/>
            <person name="Kruys A."/>
            <person name="Hutchinson M.I."/>
            <person name="Powell A.J."/>
            <person name="Barry K."/>
            <person name="Miller A.N."/>
            <person name="Grigoriev I.V."/>
            <person name="Debuchy R."/>
            <person name="Gladieux P."/>
            <person name="Hiltunen Thoren M."/>
            <person name="Johannesson H."/>
        </authorList>
    </citation>
    <scope>NUCLEOTIDE SEQUENCE [LARGE SCALE GENOMIC DNA]</scope>
    <source>
        <strain evidence="4">CBS 284.82</strain>
    </source>
</reference>
<feature type="signal peptide" evidence="2">
    <location>
        <begin position="1"/>
        <end position="16"/>
    </location>
</feature>
<dbReference type="EMBL" id="MU854469">
    <property type="protein sequence ID" value="KAK4034694.1"/>
    <property type="molecule type" value="Genomic_DNA"/>
</dbReference>
<feature type="compositionally biased region" description="Low complexity" evidence="1">
    <location>
        <begin position="128"/>
        <end position="154"/>
    </location>
</feature>
<evidence type="ECO:0008006" key="5">
    <source>
        <dbReference type="Google" id="ProtNLM"/>
    </source>
</evidence>
<comment type="caution">
    <text evidence="3">The sequence shown here is derived from an EMBL/GenBank/DDBJ whole genome shotgun (WGS) entry which is preliminary data.</text>
</comment>
<keyword evidence="2" id="KW-0732">Signal</keyword>
<evidence type="ECO:0000256" key="1">
    <source>
        <dbReference type="SAM" id="MobiDB-lite"/>
    </source>
</evidence>
<keyword evidence="4" id="KW-1185">Reference proteome</keyword>
<feature type="region of interest" description="Disordered" evidence="1">
    <location>
        <begin position="94"/>
        <end position="208"/>
    </location>
</feature>
<feature type="compositionally biased region" description="Low complexity" evidence="1">
    <location>
        <begin position="94"/>
        <end position="105"/>
    </location>
</feature>
<feature type="chain" id="PRO_5042938052" description="GPI anchored serine-threonine rich protein" evidence="2">
    <location>
        <begin position="17"/>
        <end position="351"/>
    </location>
</feature>
<name>A0AAN6SNZ6_9PEZI</name>
<sequence length="351" mass="34530">MHKLILLGLLPAAALAGRASSPFLLRRTDSTEAQTCEELGMQDCGGCIPLDYSCCPAKLGGCAADMVCVIADDGQDGCCPDGYTCTGNGGVTSTTFAPKPTATATGNGDLPMYSEVPGPTLDPPSPTDEPTSSASTEEAPTPTPPQDAAQPSTTGPASSSETASEKPTVSTTLSESASDSTSATASSATTSSTGSLPPFPANSTTTPPYGTGTGSVIVVTETIAVSTTICPPVVESPPLPTPTTTIIDINPQGAATTTVVAPVIKPGVVCPGHGEACHPVIVDDGDTGSAIPIPSHTTGVYHQIGSTGTGGVTRPSKTGQAVVTAGASSKMVGGVRAAVVVGVAGVVAGYL</sequence>
<feature type="compositionally biased region" description="Low complexity" evidence="1">
    <location>
        <begin position="170"/>
        <end position="195"/>
    </location>
</feature>